<evidence type="ECO:0008006" key="4">
    <source>
        <dbReference type="Google" id="ProtNLM"/>
    </source>
</evidence>
<dbReference type="InterPro" id="IPR021424">
    <property type="entry name" value="PorA"/>
</dbReference>
<accession>A0A1N7ILZ5</accession>
<dbReference type="EMBL" id="FTOF01000001">
    <property type="protein sequence ID" value="SIS38108.1"/>
    <property type="molecule type" value="Genomic_DNA"/>
</dbReference>
<organism evidence="2 3">
    <name type="scientific">Corynebacterium appendicis CIP 107643</name>
    <dbReference type="NCBI Taxonomy" id="1161099"/>
    <lineage>
        <taxon>Bacteria</taxon>
        <taxon>Bacillati</taxon>
        <taxon>Actinomycetota</taxon>
        <taxon>Actinomycetes</taxon>
        <taxon>Mycobacteriales</taxon>
        <taxon>Corynebacteriaceae</taxon>
        <taxon>Corynebacterium</taxon>
    </lineage>
</organism>
<name>A0A1N7ILZ5_9CORY</name>
<feature type="transmembrane region" description="Helical" evidence="1">
    <location>
        <begin position="291"/>
        <end position="311"/>
    </location>
</feature>
<dbReference type="OrthoDB" id="153031at2"/>
<dbReference type="AlphaFoldDB" id="A0A1N7ILZ5"/>
<gene>
    <name evidence="2" type="ORF">SAMN05444817_1019</name>
</gene>
<dbReference type="STRING" id="1161099.SAMN05444817_1019"/>
<keyword evidence="1" id="KW-0812">Transmembrane</keyword>
<dbReference type="Pfam" id="PF11271">
    <property type="entry name" value="PorA"/>
    <property type="match status" value="1"/>
</dbReference>
<sequence>MLPKSRIASALLVGLGLALIVAGLIAPRFLNGDARFPLNLENTTWTLHDPEATLGEAKDDGTAKDVTVPLTRQLHMTVQNPATDKAVALRVGDSLLRGDKESDFENLVTAATWSMQMDRNTGLIDEPARVSTVMALPEETVDIDGVWLKFPSDVQKESYPVFDPTLRAAVDAEFTGESEVAGRTVYTFTQTVPDTNVAELYPGEQNSLMVPGPDGDAKKAFKHHAAEREITVDQITGLVVGINEKVDDYYADRAGERVRGIYSYDAAMDEQQVEALTGQLPTVTQGLSRTVTYAVIGVGSLLVLAGLIGAFRPGGRLRATSHRA</sequence>
<keyword evidence="1" id="KW-0472">Membrane</keyword>
<evidence type="ECO:0000256" key="1">
    <source>
        <dbReference type="SAM" id="Phobius"/>
    </source>
</evidence>
<proteinExistence type="predicted"/>
<evidence type="ECO:0000313" key="2">
    <source>
        <dbReference type="EMBL" id="SIS38108.1"/>
    </source>
</evidence>
<reference evidence="3" key="1">
    <citation type="submission" date="2017-01" db="EMBL/GenBank/DDBJ databases">
        <authorList>
            <person name="Varghese N."/>
            <person name="Submissions S."/>
        </authorList>
    </citation>
    <scope>NUCLEOTIDE SEQUENCE [LARGE SCALE GENOMIC DNA]</scope>
    <source>
        <strain evidence="3">DSM 44531</strain>
    </source>
</reference>
<evidence type="ECO:0000313" key="3">
    <source>
        <dbReference type="Proteomes" id="UP000186292"/>
    </source>
</evidence>
<keyword evidence="1" id="KW-1133">Transmembrane helix</keyword>
<keyword evidence="3" id="KW-1185">Reference proteome</keyword>
<dbReference type="RefSeq" id="WP_076598036.1">
    <property type="nucleotide sequence ID" value="NZ_CP046976.1"/>
</dbReference>
<dbReference type="Proteomes" id="UP000186292">
    <property type="component" value="Unassembled WGS sequence"/>
</dbReference>
<protein>
    <recommendedName>
        <fullName evidence="4">DUF3068 domain-containing protein</fullName>
    </recommendedName>
</protein>